<organism evidence="1 2">
    <name type="scientific">Ancylomarina salipaludis</name>
    <dbReference type="NCBI Taxonomy" id="2501299"/>
    <lineage>
        <taxon>Bacteria</taxon>
        <taxon>Pseudomonadati</taxon>
        <taxon>Bacteroidota</taxon>
        <taxon>Bacteroidia</taxon>
        <taxon>Marinilabiliales</taxon>
        <taxon>Marinifilaceae</taxon>
        <taxon>Ancylomarina</taxon>
    </lineage>
</organism>
<protein>
    <submittedName>
        <fullName evidence="1">Uncharacterized protein</fullName>
    </submittedName>
</protein>
<dbReference type="AlphaFoldDB" id="A0A4Q1JN87"/>
<reference evidence="1 2" key="1">
    <citation type="submission" date="2019-01" db="EMBL/GenBank/DDBJ databases">
        <title>Ancylomarina salipaludis sp. nov., isolated from a salt marsh.</title>
        <authorList>
            <person name="Yoon J.-H."/>
        </authorList>
    </citation>
    <scope>NUCLEOTIDE SEQUENCE [LARGE SCALE GENOMIC DNA]</scope>
    <source>
        <strain evidence="1 2">SHSM-M15</strain>
    </source>
</reference>
<name>A0A4Q1JN87_9BACT</name>
<keyword evidence="2" id="KW-1185">Reference proteome</keyword>
<comment type="caution">
    <text evidence="1">The sequence shown here is derived from an EMBL/GenBank/DDBJ whole genome shotgun (WGS) entry which is preliminary data.</text>
</comment>
<dbReference type="RefSeq" id="WP_129253817.1">
    <property type="nucleotide sequence ID" value="NZ_SAXA01000004.1"/>
</dbReference>
<sequence length="177" mass="20713">MKTLFLTLSIMIFLTASLFSQLKYEGKLDAKYKSIKLDDGNLKFVKYNKKEQEVLIFNSDYSLWRTIDLPLPKQHLLDEIKYISQRTFNNDDSVELVYSCLVYSLYDDYEDPENESVKIEFTLNIINESGEIILKVPDSNDMEIIDFNGTKKLLIYKHPSKHFEENGETLIYTLPAD</sequence>
<proteinExistence type="predicted"/>
<evidence type="ECO:0000313" key="1">
    <source>
        <dbReference type="EMBL" id="RXQ95924.1"/>
    </source>
</evidence>
<dbReference type="EMBL" id="SAXA01000004">
    <property type="protein sequence ID" value="RXQ95924.1"/>
    <property type="molecule type" value="Genomic_DNA"/>
</dbReference>
<dbReference type="OrthoDB" id="1119542at2"/>
<dbReference type="Proteomes" id="UP000289703">
    <property type="component" value="Unassembled WGS sequence"/>
</dbReference>
<accession>A0A4Q1JN87</accession>
<evidence type="ECO:0000313" key="2">
    <source>
        <dbReference type="Proteomes" id="UP000289703"/>
    </source>
</evidence>
<gene>
    <name evidence="1" type="ORF">EO244_06370</name>
</gene>